<feature type="transmembrane region" description="Helical" evidence="4">
    <location>
        <begin position="12"/>
        <end position="34"/>
    </location>
</feature>
<dbReference type="EC" id="2.3.1.-" evidence="6"/>
<evidence type="ECO:0000256" key="1">
    <source>
        <dbReference type="ARBA" id="ARBA00005189"/>
    </source>
</evidence>
<dbReference type="EMBL" id="LPUY01000086">
    <property type="protein sequence ID" value="KUP91838.1"/>
    <property type="molecule type" value="Genomic_DNA"/>
</dbReference>
<evidence type="ECO:0000256" key="4">
    <source>
        <dbReference type="SAM" id="Phobius"/>
    </source>
</evidence>
<keyword evidence="4" id="KW-0812">Transmembrane</keyword>
<accession>A0A132BTX6</accession>
<evidence type="ECO:0000313" key="6">
    <source>
        <dbReference type="EMBL" id="KUP91838.1"/>
    </source>
</evidence>
<protein>
    <submittedName>
        <fullName evidence="6">1-acyl-sn-glycerol-3-phosphate acyltransferase</fullName>
        <ecNumber evidence="6">2.3.1.-</ecNumber>
        <ecNumber evidence="6">2.3.1.51</ecNumber>
    </submittedName>
</protein>
<dbReference type="RefSeq" id="WP_068246134.1">
    <property type="nucleotide sequence ID" value="NZ_LPUY01000086.1"/>
</dbReference>
<sequence>MTLPLQYLRSILYTVQIYIAMLLFGIVFAPYALLSKNGARQACKTYARWAIWSARWMVGIRCEVRGPVPQGEVIVAAKHQSFLDIMIIFNALPQAKFIMKRELMWTPVIGIYAKRLGCIPVDRGRRGAAIAKMVKDVAREFTEPGQLVIYPQGTRVAPGATVPYKSGIGVLYDALKQPCVPVATNVGLLWPRTGILRKPGLGVVEFLDPIAPGADRAGFMAGLEAQIEARSDALMAELGFGTDGLHHHD</sequence>
<dbReference type="AlphaFoldDB" id="A0A132BTX6"/>
<evidence type="ECO:0000259" key="5">
    <source>
        <dbReference type="SMART" id="SM00563"/>
    </source>
</evidence>
<dbReference type="GO" id="GO:0003841">
    <property type="term" value="F:1-acylglycerol-3-phosphate O-acyltransferase activity"/>
    <property type="evidence" value="ECO:0007669"/>
    <property type="project" value="UniProtKB-EC"/>
</dbReference>
<keyword evidence="7" id="KW-1185">Reference proteome</keyword>
<evidence type="ECO:0000313" key="7">
    <source>
        <dbReference type="Proteomes" id="UP000068382"/>
    </source>
</evidence>
<dbReference type="InterPro" id="IPR002123">
    <property type="entry name" value="Plipid/glycerol_acylTrfase"/>
</dbReference>
<feature type="domain" description="Phospholipid/glycerol acyltransferase" evidence="5">
    <location>
        <begin position="73"/>
        <end position="187"/>
    </location>
</feature>
<proteinExistence type="predicted"/>
<dbReference type="PANTHER" id="PTHR10434:SF40">
    <property type="entry name" value="1-ACYL-SN-GLYCEROL-3-PHOSPHATE ACYLTRANSFERASE"/>
    <property type="match status" value="1"/>
</dbReference>
<dbReference type="Pfam" id="PF01553">
    <property type="entry name" value="Acyltransferase"/>
    <property type="match status" value="1"/>
</dbReference>
<organism evidence="6 7">
    <name type="scientific">Tritonibacter horizontis</name>
    <dbReference type="NCBI Taxonomy" id="1768241"/>
    <lineage>
        <taxon>Bacteria</taxon>
        <taxon>Pseudomonadati</taxon>
        <taxon>Pseudomonadota</taxon>
        <taxon>Alphaproteobacteria</taxon>
        <taxon>Rhodobacterales</taxon>
        <taxon>Paracoccaceae</taxon>
        <taxon>Tritonibacter</taxon>
    </lineage>
</organism>
<dbReference type="PATRIC" id="fig|1768241.3.peg.3456"/>
<comment type="pathway">
    <text evidence="1">Lipid metabolism.</text>
</comment>
<dbReference type="GO" id="GO:0006654">
    <property type="term" value="P:phosphatidic acid biosynthetic process"/>
    <property type="evidence" value="ECO:0007669"/>
    <property type="project" value="TreeGrafter"/>
</dbReference>
<dbReference type="SUPFAM" id="SSF69593">
    <property type="entry name" value="Glycerol-3-phosphate (1)-acyltransferase"/>
    <property type="match status" value="1"/>
</dbReference>
<keyword evidence="4" id="KW-0472">Membrane</keyword>
<reference evidence="6 7" key="1">
    <citation type="submission" date="2015-12" db="EMBL/GenBank/DDBJ databases">
        <title>Genome sequence of the marine Rhodobacteraceae strain O3.65, Candidatus Tritonibacter horizontis.</title>
        <authorList>
            <person name="Poehlein A."/>
            <person name="Giebel H.A."/>
            <person name="Voget S."/>
            <person name="Brinkhoff T."/>
        </authorList>
    </citation>
    <scope>NUCLEOTIDE SEQUENCE [LARGE SCALE GENOMIC DNA]</scope>
    <source>
        <strain evidence="6 7">O3.65</strain>
    </source>
</reference>
<evidence type="ECO:0000256" key="2">
    <source>
        <dbReference type="ARBA" id="ARBA00022679"/>
    </source>
</evidence>
<keyword evidence="2 6" id="KW-0808">Transferase</keyword>
<dbReference type="SMART" id="SM00563">
    <property type="entry name" value="PlsC"/>
    <property type="match status" value="1"/>
</dbReference>
<evidence type="ECO:0000256" key="3">
    <source>
        <dbReference type="ARBA" id="ARBA00023315"/>
    </source>
</evidence>
<dbReference type="PANTHER" id="PTHR10434">
    <property type="entry name" value="1-ACYL-SN-GLYCEROL-3-PHOSPHATE ACYLTRANSFERASE"/>
    <property type="match status" value="1"/>
</dbReference>
<gene>
    <name evidence="6" type="primary">plsC</name>
    <name evidence="6" type="ORF">TRIHO_33080</name>
</gene>
<dbReference type="CDD" id="cd07989">
    <property type="entry name" value="LPLAT_AGPAT-like"/>
    <property type="match status" value="1"/>
</dbReference>
<name>A0A132BTX6_9RHOB</name>
<dbReference type="EC" id="2.3.1.51" evidence="6"/>
<dbReference type="OrthoDB" id="5290997at2"/>
<keyword evidence="3 6" id="KW-0012">Acyltransferase</keyword>
<keyword evidence="4" id="KW-1133">Transmembrane helix</keyword>
<dbReference type="Proteomes" id="UP000068382">
    <property type="component" value="Unassembled WGS sequence"/>
</dbReference>
<comment type="caution">
    <text evidence="6">The sequence shown here is derived from an EMBL/GenBank/DDBJ whole genome shotgun (WGS) entry which is preliminary data.</text>
</comment>